<dbReference type="InterPro" id="IPR029052">
    <property type="entry name" value="Metallo-depent_PP-like"/>
</dbReference>
<evidence type="ECO:0000313" key="2">
    <source>
        <dbReference type="EMBL" id="ARM77065.1"/>
    </source>
</evidence>
<dbReference type="Pfam" id="PF00149">
    <property type="entry name" value="Metallophos"/>
    <property type="match status" value="1"/>
</dbReference>
<organism evidence="2 3">
    <name type="scientific">Acidianus manzaensis</name>
    <dbReference type="NCBI Taxonomy" id="282676"/>
    <lineage>
        <taxon>Archaea</taxon>
        <taxon>Thermoproteota</taxon>
        <taxon>Thermoprotei</taxon>
        <taxon>Sulfolobales</taxon>
        <taxon>Sulfolobaceae</taxon>
        <taxon>Acidianus</taxon>
    </lineage>
</organism>
<dbReference type="PANTHER" id="PTHR37523">
    <property type="entry name" value="METALLOPHOSPHOESTERASE"/>
    <property type="match status" value="1"/>
</dbReference>
<feature type="domain" description="Calcineurin-like phosphoesterase" evidence="1">
    <location>
        <begin position="6"/>
        <end position="253"/>
    </location>
</feature>
<gene>
    <name evidence="2" type="ORF">B6F84_04480</name>
</gene>
<dbReference type="STRING" id="282676.B6F84_04480"/>
<dbReference type="GO" id="GO:0016787">
    <property type="term" value="F:hydrolase activity"/>
    <property type="evidence" value="ECO:0007669"/>
    <property type="project" value="InterPro"/>
</dbReference>
<dbReference type="EMBL" id="CP020477">
    <property type="protein sequence ID" value="ARM77065.1"/>
    <property type="molecule type" value="Genomic_DNA"/>
</dbReference>
<reference evidence="2 3" key="1">
    <citation type="submission" date="2017-03" db="EMBL/GenBank/DDBJ databases">
        <title>Sulfur activation and transportation mechanism of thermophilic Archaea Acidianus manzaensis YN-25.</title>
        <authorList>
            <person name="Ma Y."/>
            <person name="Yang Y."/>
            <person name="Xia J."/>
        </authorList>
    </citation>
    <scope>NUCLEOTIDE SEQUENCE [LARGE SCALE GENOMIC DNA]</scope>
    <source>
        <strain evidence="2 3">YN-25</strain>
    </source>
</reference>
<dbReference type="InterPro" id="IPR004843">
    <property type="entry name" value="Calcineurin-like_PHP"/>
</dbReference>
<dbReference type="RefSeq" id="WP_148691125.1">
    <property type="nucleotide sequence ID" value="NZ_CP020477.1"/>
</dbReference>
<dbReference type="Proteomes" id="UP000193404">
    <property type="component" value="Chromosome"/>
</dbReference>
<protein>
    <submittedName>
        <fullName evidence="2">Phosphoesterase</fullName>
    </submittedName>
</protein>
<dbReference type="PANTHER" id="PTHR37523:SF1">
    <property type="entry name" value="CALCINEURIN-LIKE PHOSPHOESTERASE DOMAIN-CONTAINING PROTEIN"/>
    <property type="match status" value="1"/>
</dbReference>
<dbReference type="SUPFAM" id="SSF56300">
    <property type="entry name" value="Metallo-dependent phosphatases"/>
    <property type="match status" value="1"/>
</dbReference>
<dbReference type="Gene3D" id="3.60.21.10">
    <property type="match status" value="1"/>
</dbReference>
<name>A0A1W6K3K9_9CREN</name>
<proteinExistence type="predicted"/>
<accession>A0A1W6K3K9</accession>
<dbReference type="GeneID" id="41590150"/>
<dbReference type="AlphaFoldDB" id="A0A1W6K3K9"/>
<keyword evidence="3" id="KW-1185">Reference proteome</keyword>
<evidence type="ECO:0000259" key="1">
    <source>
        <dbReference type="Pfam" id="PF00149"/>
    </source>
</evidence>
<evidence type="ECO:0000313" key="3">
    <source>
        <dbReference type="Proteomes" id="UP000193404"/>
    </source>
</evidence>
<dbReference type="OrthoDB" id="50367at2157"/>
<dbReference type="KEGG" id="aman:B6F84_04480"/>
<sequence>MGLQTKILFVSDIHGSEVVFKKALNASKMFSTNYLIFGGDIFSKDFILILKKGNILLTDDKEVSLNELEENYKTKGIAPLFFESKDEIDEFIKNQNFRKEKILDFVKGQADDWIKIYEEKTRNSDVKVIWNLGNDDPLELDDYLKEHGIDISEDKILEIGNDYLLVSCGYVNPTPWNTYRELPDTTLYNKIKDKLKKVENPEYAIFNFHAPPFNTKLDLAEINNKRVHVGSQTVRKIIEEYNPLLGLHGHIHESSATDKIGNTKIVNPGSSYKDGILNYSIILLEKESKGFGRVFFKKSEVKGISLGRG</sequence>